<evidence type="ECO:0000256" key="9">
    <source>
        <dbReference type="ARBA" id="ARBA00023136"/>
    </source>
</evidence>
<proteinExistence type="inferred from homology"/>
<keyword evidence="7 10" id="KW-0653">Protein transport</keyword>
<feature type="compositionally biased region" description="Polar residues" evidence="11">
    <location>
        <begin position="65"/>
        <end position="90"/>
    </location>
</feature>
<dbReference type="GO" id="GO:0030288">
    <property type="term" value="C:outer membrane-bounded periplasmic space"/>
    <property type="evidence" value="ECO:0007669"/>
    <property type="project" value="InterPro"/>
</dbReference>
<dbReference type="PRINTS" id="PR01374">
    <property type="entry name" value="TONBPROTEIN"/>
</dbReference>
<dbReference type="RefSeq" id="WP_163651030.1">
    <property type="nucleotide sequence ID" value="NZ_JAAGRN010000001.1"/>
</dbReference>
<evidence type="ECO:0000256" key="8">
    <source>
        <dbReference type="ARBA" id="ARBA00022989"/>
    </source>
</evidence>
<dbReference type="SUPFAM" id="SSF74653">
    <property type="entry name" value="TolA/TonB C-terminal domain"/>
    <property type="match status" value="1"/>
</dbReference>
<dbReference type="InterPro" id="IPR037682">
    <property type="entry name" value="TonB_C"/>
</dbReference>
<comment type="caution">
    <text evidence="13">The sequence shown here is derived from an EMBL/GenBank/DDBJ whole genome shotgun (WGS) entry which is preliminary data.</text>
</comment>
<evidence type="ECO:0000256" key="1">
    <source>
        <dbReference type="ARBA" id="ARBA00004383"/>
    </source>
</evidence>
<dbReference type="AlphaFoldDB" id="A0A6B2QUV9"/>
<feature type="compositionally biased region" description="Polar residues" evidence="11">
    <location>
        <begin position="100"/>
        <end position="120"/>
    </location>
</feature>
<gene>
    <name evidence="13" type="ORF">G3I67_00475</name>
</gene>
<protein>
    <recommendedName>
        <fullName evidence="10">Protein TonB</fullName>
    </recommendedName>
</protein>
<dbReference type="EMBL" id="JAAGRN010000001">
    <property type="protein sequence ID" value="NDY81693.1"/>
    <property type="molecule type" value="Genomic_DNA"/>
</dbReference>
<comment type="subcellular location">
    <subcellularLocation>
        <location evidence="1 10">Cell inner membrane</location>
        <topology evidence="1 10">Single-pass membrane protein</topology>
        <orientation evidence="1 10">Periplasmic side</orientation>
    </subcellularLocation>
</comment>
<dbReference type="GO" id="GO:0098797">
    <property type="term" value="C:plasma membrane protein complex"/>
    <property type="evidence" value="ECO:0007669"/>
    <property type="project" value="TreeGrafter"/>
</dbReference>
<evidence type="ECO:0000256" key="10">
    <source>
        <dbReference type="RuleBase" id="RU362123"/>
    </source>
</evidence>
<evidence type="ECO:0000256" key="2">
    <source>
        <dbReference type="ARBA" id="ARBA00006555"/>
    </source>
</evidence>
<evidence type="ECO:0000256" key="6">
    <source>
        <dbReference type="ARBA" id="ARBA00022692"/>
    </source>
</evidence>
<dbReference type="InterPro" id="IPR006260">
    <property type="entry name" value="TonB/TolA_C"/>
</dbReference>
<comment type="function">
    <text evidence="10">Interacts with outer membrane receptor proteins that carry out high-affinity binding and energy dependent uptake into the periplasmic space of specific substrates. It could act to transduce energy from the cytoplasmic membrane to specific energy-requiring processes in the outer membrane, resulting in the release into the periplasm of ligands bound by these outer membrane proteins.</text>
</comment>
<sequence length="269" mass="28590">MDSRPSGIASRLRRLPILIFLIVLLVHVAVGAWVLSARFGQNSEVAESPIFVTLEKGESDEDGSEQAQSSDSVDSGETPQSKSHTTQTPAEPTPKDLSSAKENPSEISNRIKQSEPSSRPSAEYKHKPASIAPALTTQPTSDTIGSSSPTNVEITISGESGSVGHSSGLGSPSTGPRHVSHIDYLGSAPSPVYPARAKSRQQEGRVVVRVLVDSSGQIRSLSVLKSSGYDTLDKSALDAVAKTRFKPHVENGTPMDRLADIPIDFVLNR</sequence>
<keyword evidence="4 10" id="KW-1003">Cell membrane</keyword>
<name>A0A6B2QUV9_9BURK</name>
<feature type="compositionally biased region" description="Polar residues" evidence="11">
    <location>
        <begin position="135"/>
        <end position="154"/>
    </location>
</feature>
<evidence type="ECO:0000313" key="13">
    <source>
        <dbReference type="EMBL" id="NDY81693.1"/>
    </source>
</evidence>
<keyword evidence="3 10" id="KW-0813">Transport</keyword>
<dbReference type="PROSITE" id="PS52015">
    <property type="entry name" value="TONB_CTD"/>
    <property type="match status" value="1"/>
</dbReference>
<dbReference type="InterPro" id="IPR051045">
    <property type="entry name" value="TonB-dependent_transducer"/>
</dbReference>
<dbReference type="GO" id="GO:0015891">
    <property type="term" value="P:siderophore transport"/>
    <property type="evidence" value="ECO:0007669"/>
    <property type="project" value="InterPro"/>
</dbReference>
<dbReference type="GO" id="GO:0055085">
    <property type="term" value="P:transmembrane transport"/>
    <property type="evidence" value="ECO:0007669"/>
    <property type="project" value="InterPro"/>
</dbReference>
<feature type="compositionally biased region" description="Low complexity" evidence="11">
    <location>
        <begin position="157"/>
        <end position="173"/>
    </location>
</feature>
<reference evidence="13" key="1">
    <citation type="submission" date="2020-02" db="EMBL/GenBank/DDBJ databases">
        <authorList>
            <person name="Chen W.-M."/>
        </authorList>
    </citation>
    <scope>NUCLEOTIDE SEQUENCE</scope>
    <source>
        <strain evidence="13">NBD-18</strain>
    </source>
</reference>
<comment type="similarity">
    <text evidence="2 10">Belongs to the TonB family.</text>
</comment>
<organism evidence="13">
    <name type="scientific">Sheuella amnicola</name>
    <dbReference type="NCBI Taxonomy" id="2707330"/>
    <lineage>
        <taxon>Bacteria</taxon>
        <taxon>Pseudomonadati</taxon>
        <taxon>Pseudomonadota</taxon>
        <taxon>Betaproteobacteria</taxon>
        <taxon>Burkholderiales</taxon>
        <taxon>Alcaligenaceae</taxon>
        <taxon>Sheuella</taxon>
    </lineage>
</organism>
<feature type="region of interest" description="Disordered" evidence="11">
    <location>
        <begin position="56"/>
        <end position="179"/>
    </location>
</feature>
<dbReference type="InterPro" id="IPR003538">
    <property type="entry name" value="TonB"/>
</dbReference>
<keyword evidence="6" id="KW-0812">Transmembrane</keyword>
<dbReference type="GO" id="GO:0031992">
    <property type="term" value="F:energy transducer activity"/>
    <property type="evidence" value="ECO:0007669"/>
    <property type="project" value="InterPro"/>
</dbReference>
<dbReference type="NCBIfam" id="TIGR01352">
    <property type="entry name" value="tonB_Cterm"/>
    <property type="match status" value="1"/>
</dbReference>
<evidence type="ECO:0000256" key="4">
    <source>
        <dbReference type="ARBA" id="ARBA00022475"/>
    </source>
</evidence>
<feature type="domain" description="TonB C-terminal" evidence="12">
    <location>
        <begin position="178"/>
        <end position="269"/>
    </location>
</feature>
<keyword evidence="8" id="KW-1133">Transmembrane helix</keyword>
<keyword evidence="5 10" id="KW-0997">Cell inner membrane</keyword>
<dbReference type="Pfam" id="PF03544">
    <property type="entry name" value="TonB_C"/>
    <property type="match status" value="1"/>
</dbReference>
<evidence type="ECO:0000256" key="3">
    <source>
        <dbReference type="ARBA" id="ARBA00022448"/>
    </source>
</evidence>
<evidence type="ECO:0000256" key="5">
    <source>
        <dbReference type="ARBA" id="ARBA00022519"/>
    </source>
</evidence>
<evidence type="ECO:0000259" key="12">
    <source>
        <dbReference type="PROSITE" id="PS52015"/>
    </source>
</evidence>
<dbReference type="GO" id="GO:0015031">
    <property type="term" value="P:protein transport"/>
    <property type="evidence" value="ECO:0007669"/>
    <property type="project" value="UniProtKB-UniRule"/>
</dbReference>
<evidence type="ECO:0000256" key="11">
    <source>
        <dbReference type="SAM" id="MobiDB-lite"/>
    </source>
</evidence>
<accession>A0A6B2QUV9</accession>
<keyword evidence="9" id="KW-0472">Membrane</keyword>
<dbReference type="PANTHER" id="PTHR33446:SF2">
    <property type="entry name" value="PROTEIN TONB"/>
    <property type="match status" value="1"/>
</dbReference>
<evidence type="ECO:0000256" key="7">
    <source>
        <dbReference type="ARBA" id="ARBA00022927"/>
    </source>
</evidence>
<keyword evidence="10" id="KW-0735">Signal-anchor</keyword>
<dbReference type="PANTHER" id="PTHR33446">
    <property type="entry name" value="PROTEIN TONB-RELATED"/>
    <property type="match status" value="1"/>
</dbReference>
<dbReference type="Gene3D" id="3.30.1150.10">
    <property type="match status" value="1"/>
</dbReference>